<reference evidence="1 2" key="1">
    <citation type="journal article" date="2022" name="Plant J.">
        <title>Chromosome-level genome of Camellia lanceoleosa provides a valuable resource for understanding genome evolution and self-incompatibility.</title>
        <authorList>
            <person name="Gong W."/>
            <person name="Xiao S."/>
            <person name="Wang L."/>
            <person name="Liao Z."/>
            <person name="Chang Y."/>
            <person name="Mo W."/>
            <person name="Hu G."/>
            <person name="Li W."/>
            <person name="Zhao G."/>
            <person name="Zhu H."/>
            <person name="Hu X."/>
            <person name="Ji K."/>
            <person name="Xiang X."/>
            <person name="Song Q."/>
            <person name="Yuan D."/>
            <person name="Jin S."/>
            <person name="Zhang L."/>
        </authorList>
    </citation>
    <scope>NUCLEOTIDE SEQUENCE [LARGE SCALE GENOMIC DNA]</scope>
    <source>
        <strain evidence="1">SQ_2022a</strain>
    </source>
</reference>
<comment type="caution">
    <text evidence="1">The sequence shown here is derived from an EMBL/GenBank/DDBJ whole genome shotgun (WGS) entry which is preliminary data.</text>
</comment>
<evidence type="ECO:0000313" key="2">
    <source>
        <dbReference type="Proteomes" id="UP001060215"/>
    </source>
</evidence>
<protein>
    <submittedName>
        <fullName evidence="1">Uncharacterized protein</fullName>
    </submittedName>
</protein>
<dbReference type="Proteomes" id="UP001060215">
    <property type="component" value="Chromosome 5"/>
</dbReference>
<organism evidence="1 2">
    <name type="scientific">Camellia lanceoleosa</name>
    <dbReference type="NCBI Taxonomy" id="1840588"/>
    <lineage>
        <taxon>Eukaryota</taxon>
        <taxon>Viridiplantae</taxon>
        <taxon>Streptophyta</taxon>
        <taxon>Embryophyta</taxon>
        <taxon>Tracheophyta</taxon>
        <taxon>Spermatophyta</taxon>
        <taxon>Magnoliopsida</taxon>
        <taxon>eudicotyledons</taxon>
        <taxon>Gunneridae</taxon>
        <taxon>Pentapetalae</taxon>
        <taxon>asterids</taxon>
        <taxon>Ericales</taxon>
        <taxon>Theaceae</taxon>
        <taxon>Camellia</taxon>
    </lineage>
</organism>
<sequence length="394" mass="43122">MASISHDPVFDDELILEAGVCEAETVSQFCLIGKVLVPKILNRNAVSSIINSAWKLRGTLAISPWSDNIFLFHFTEAEDRKRILFYSPWSIMGSLLVLRTLSAGQTAAKVDFNWCSFWVEAQSEGLLLHRSFLCFRVAINLQEPLPKGVWLKRPQDSSAIWVFFKYERFSDFCYDCGRIGHDNKSCKFVSKEQGLASSYGPELRTGAVKSWGLQVDQLLRKEEEQLARASPPSSHRSKHSASPSFDSTAARHQPGQQDIVPHSDTSFSGTELCARPSAFPETDGIACSETGGILSPEPPGQTVIDMPPSPPSIEGDKRLLSSQPPYHTDVPSSLDLPTIFGLALEQSTSALRPPTSSTGPAYYVTEPPDSPRSSTLIPTSAELGLSLQTPGPLP</sequence>
<dbReference type="EMBL" id="CM045762">
    <property type="protein sequence ID" value="KAI8009382.1"/>
    <property type="molecule type" value="Genomic_DNA"/>
</dbReference>
<keyword evidence="2" id="KW-1185">Reference proteome</keyword>
<gene>
    <name evidence="1" type="ORF">LOK49_LG06G02911</name>
</gene>
<proteinExistence type="predicted"/>
<name>A0ACC0H965_9ERIC</name>
<evidence type="ECO:0000313" key="1">
    <source>
        <dbReference type="EMBL" id="KAI8009382.1"/>
    </source>
</evidence>
<accession>A0ACC0H965</accession>